<gene>
    <name evidence="1" type="ORF">FRUB_08031</name>
</gene>
<proteinExistence type="predicted"/>
<organism evidence="1 2">
    <name type="scientific">Fimbriiglobus ruber</name>
    <dbReference type="NCBI Taxonomy" id="1908690"/>
    <lineage>
        <taxon>Bacteria</taxon>
        <taxon>Pseudomonadati</taxon>
        <taxon>Planctomycetota</taxon>
        <taxon>Planctomycetia</taxon>
        <taxon>Gemmatales</taxon>
        <taxon>Gemmataceae</taxon>
        <taxon>Fimbriiglobus</taxon>
    </lineage>
</organism>
<protein>
    <submittedName>
        <fullName evidence="1">Uncharacterized protein</fullName>
    </submittedName>
</protein>
<accession>A0A225DA99</accession>
<dbReference type="EMBL" id="NIDE01000017">
    <property type="protein sequence ID" value="OWK35468.1"/>
    <property type="molecule type" value="Genomic_DNA"/>
</dbReference>
<reference evidence="2" key="1">
    <citation type="submission" date="2017-06" db="EMBL/GenBank/DDBJ databases">
        <title>Genome analysis of Fimbriiglobus ruber SP5, the first member of the order Planctomycetales with confirmed chitinolytic capability.</title>
        <authorList>
            <person name="Ravin N.V."/>
            <person name="Rakitin A.L."/>
            <person name="Ivanova A.A."/>
            <person name="Beletsky A.V."/>
            <person name="Kulichevskaya I.S."/>
            <person name="Mardanov A.V."/>
            <person name="Dedysh S.N."/>
        </authorList>
    </citation>
    <scope>NUCLEOTIDE SEQUENCE [LARGE SCALE GENOMIC DNA]</scope>
    <source>
        <strain evidence="2">SP5</strain>
    </source>
</reference>
<keyword evidence="2" id="KW-1185">Reference proteome</keyword>
<dbReference type="Proteomes" id="UP000214646">
    <property type="component" value="Unassembled WGS sequence"/>
</dbReference>
<name>A0A225DA99_9BACT</name>
<evidence type="ECO:0000313" key="1">
    <source>
        <dbReference type="EMBL" id="OWK35468.1"/>
    </source>
</evidence>
<dbReference type="AlphaFoldDB" id="A0A225DA99"/>
<sequence>MIPGKYMPIPQKYESIDTSGLTYTVEAGDHTKDFNLE</sequence>
<comment type="caution">
    <text evidence="1">The sequence shown here is derived from an EMBL/GenBank/DDBJ whole genome shotgun (WGS) entry which is preliminary data.</text>
</comment>
<evidence type="ECO:0000313" key="2">
    <source>
        <dbReference type="Proteomes" id="UP000214646"/>
    </source>
</evidence>